<protein>
    <recommendedName>
        <fullName evidence="13">Response regulatory domain-containing protein</fullName>
    </recommendedName>
</protein>
<dbReference type="AlphaFoldDB" id="A0A437ACQ7"/>
<dbReference type="PANTHER" id="PTHR43065">
    <property type="entry name" value="SENSOR HISTIDINE KINASE"/>
    <property type="match status" value="1"/>
</dbReference>
<dbReference type="PROSITE" id="PS50046">
    <property type="entry name" value="PHYTOCHROME_2"/>
    <property type="match status" value="1"/>
</dbReference>
<proteinExistence type="predicted"/>
<evidence type="ECO:0000256" key="8">
    <source>
        <dbReference type="SAM" id="MobiDB-lite"/>
    </source>
</evidence>
<dbReference type="InterPro" id="IPR003661">
    <property type="entry name" value="HisK_dim/P_dom"/>
</dbReference>
<dbReference type="InterPro" id="IPR001789">
    <property type="entry name" value="Sig_transdc_resp-reg_receiver"/>
</dbReference>
<dbReference type="CDD" id="cd00082">
    <property type="entry name" value="HisKA"/>
    <property type="match status" value="1"/>
</dbReference>
<evidence type="ECO:0000259" key="9">
    <source>
        <dbReference type="PROSITE" id="PS50046"/>
    </source>
</evidence>
<feature type="domain" description="Phytochrome chromophore attachment site" evidence="9">
    <location>
        <begin position="15"/>
        <end position="87"/>
    </location>
</feature>
<gene>
    <name evidence="11" type="ORF">DFL_002824</name>
</gene>
<dbReference type="STRING" id="97331.A0A437ACQ7"/>
<keyword evidence="12" id="KW-1185">Reference proteome</keyword>
<dbReference type="PROSITE" id="PS50110">
    <property type="entry name" value="RESPONSE_REGULATORY"/>
    <property type="match status" value="1"/>
</dbReference>
<dbReference type="InterPro" id="IPR016132">
    <property type="entry name" value="Phyto_chromo_attachment"/>
</dbReference>
<dbReference type="GO" id="GO:0005524">
    <property type="term" value="F:ATP binding"/>
    <property type="evidence" value="ECO:0007669"/>
    <property type="project" value="UniProtKB-KW"/>
</dbReference>
<dbReference type="InterPro" id="IPR036097">
    <property type="entry name" value="HisK_dim/P_sf"/>
</dbReference>
<dbReference type="Gene3D" id="1.10.287.130">
    <property type="match status" value="1"/>
</dbReference>
<dbReference type="GO" id="GO:0000155">
    <property type="term" value="F:phosphorelay sensor kinase activity"/>
    <property type="evidence" value="ECO:0007669"/>
    <property type="project" value="InterPro"/>
</dbReference>
<evidence type="ECO:0000256" key="7">
    <source>
        <dbReference type="PROSITE-ProRule" id="PRU00169"/>
    </source>
</evidence>
<accession>A0A437ACQ7</accession>
<feature type="modified residue" description="4-aspartylphosphate" evidence="7">
    <location>
        <position position="451"/>
    </location>
</feature>
<dbReference type="InterPro" id="IPR011006">
    <property type="entry name" value="CheY-like_superfamily"/>
</dbReference>
<feature type="domain" description="Response regulatory" evidence="10">
    <location>
        <begin position="405"/>
        <end position="483"/>
    </location>
</feature>
<dbReference type="Pfam" id="PF00512">
    <property type="entry name" value="HisKA"/>
    <property type="match status" value="1"/>
</dbReference>
<dbReference type="EMBL" id="SAEB01000003">
    <property type="protein sequence ID" value="RVD88647.1"/>
    <property type="molecule type" value="Genomic_DNA"/>
</dbReference>
<dbReference type="GeneID" id="93585135"/>
<evidence type="ECO:0000313" key="11">
    <source>
        <dbReference type="EMBL" id="RVD88647.1"/>
    </source>
</evidence>
<evidence type="ECO:0000256" key="1">
    <source>
        <dbReference type="ARBA" id="ARBA00022553"/>
    </source>
</evidence>
<sequence length="483" mass="53622">MEIFNILSQIQELASAPDLTKFLKVLVKELTGFHRVMIFDEAWNDKVVAKLVDYRATKDLYKRLNFPASDIPKQARELYRMNKVRLLYDRDQTTAQANPSGYIVASSDDLLKLFDADFGLLSIHDKTKFLGQLEDTQEVLALVEYFRIKCFTSVVTSQQLSSTFPDLKYPPGFKTIAGALLVPLIGTGKDFIFFFQEGSVTACPLGRQSVRKDPQSAAVPYCAYGKSIEVRRQKEAALQTSQLKRILLANASHEVRTPLNAIINYLEIAFEGPLDTETCENLSRSHSASKSLIYVINDLLDLAKTEEGHNLINSRVSIFPRPCAKPPMHLKVTLQGKESISKSLNTLGFFNSSKATNLNQKADAKVSAGSAPVSPRGSTGQPAAPGNVPKNKKRNAENVGQKEFYVLVAEDDLVNSKVIKKRLEKLSHRVNLTVNGEECATVFADFDVLVDIQMPTMDGYASTKLFGRLKPRAVAIPFQTHIG</sequence>
<dbReference type="PANTHER" id="PTHR43065:SF10">
    <property type="entry name" value="PEROXIDE STRESS-ACTIVATED HISTIDINE KINASE MAK3"/>
    <property type="match status" value="1"/>
</dbReference>
<evidence type="ECO:0000256" key="2">
    <source>
        <dbReference type="ARBA" id="ARBA00022679"/>
    </source>
</evidence>
<evidence type="ECO:0008006" key="13">
    <source>
        <dbReference type="Google" id="ProtNLM"/>
    </source>
</evidence>
<evidence type="ECO:0000256" key="6">
    <source>
        <dbReference type="ARBA" id="ARBA00023012"/>
    </source>
</evidence>
<keyword evidence="6" id="KW-0902">Two-component regulatory system</keyword>
<keyword evidence="4" id="KW-0418">Kinase</keyword>
<keyword evidence="5" id="KW-0067">ATP-binding</keyword>
<evidence type="ECO:0000256" key="3">
    <source>
        <dbReference type="ARBA" id="ARBA00022741"/>
    </source>
</evidence>
<evidence type="ECO:0000256" key="5">
    <source>
        <dbReference type="ARBA" id="ARBA00022840"/>
    </source>
</evidence>
<evidence type="ECO:0000256" key="4">
    <source>
        <dbReference type="ARBA" id="ARBA00022777"/>
    </source>
</evidence>
<dbReference type="SMART" id="SM00388">
    <property type="entry name" value="HisKA"/>
    <property type="match status" value="1"/>
</dbReference>
<organism evidence="11 12">
    <name type="scientific">Arthrobotrys flagrans</name>
    <name type="common">Nematode-trapping fungus</name>
    <name type="synonym">Trichothecium flagrans</name>
    <dbReference type="NCBI Taxonomy" id="97331"/>
    <lineage>
        <taxon>Eukaryota</taxon>
        <taxon>Fungi</taxon>
        <taxon>Dikarya</taxon>
        <taxon>Ascomycota</taxon>
        <taxon>Pezizomycotina</taxon>
        <taxon>Orbiliomycetes</taxon>
        <taxon>Orbiliales</taxon>
        <taxon>Orbiliaceae</taxon>
        <taxon>Arthrobotrys</taxon>
    </lineage>
</organism>
<dbReference type="SUPFAM" id="SSF52172">
    <property type="entry name" value="CheY-like"/>
    <property type="match status" value="1"/>
</dbReference>
<reference evidence="11 12" key="1">
    <citation type="submission" date="2019-01" db="EMBL/GenBank/DDBJ databases">
        <title>Intercellular communication is required for trap formation in the nematode-trapping fungus Duddingtonia flagrans.</title>
        <authorList>
            <person name="Youssar L."/>
            <person name="Wernet V."/>
            <person name="Hensel N."/>
            <person name="Hildebrandt H.-G."/>
            <person name="Fischer R."/>
        </authorList>
    </citation>
    <scope>NUCLEOTIDE SEQUENCE [LARGE SCALE GENOMIC DNA]</scope>
    <source>
        <strain evidence="11 12">CBS H-5679</strain>
    </source>
</reference>
<keyword evidence="2" id="KW-0808">Transferase</keyword>
<dbReference type="OrthoDB" id="2015534at2759"/>
<dbReference type="RefSeq" id="XP_067494191.1">
    <property type="nucleotide sequence ID" value="XM_067631668.1"/>
</dbReference>
<evidence type="ECO:0000259" key="10">
    <source>
        <dbReference type="PROSITE" id="PS50110"/>
    </source>
</evidence>
<dbReference type="Gene3D" id="3.30.450.270">
    <property type="match status" value="1"/>
</dbReference>
<evidence type="ECO:0000313" key="12">
    <source>
        <dbReference type="Proteomes" id="UP000283090"/>
    </source>
</evidence>
<dbReference type="SUPFAM" id="SSF47384">
    <property type="entry name" value="Homodimeric domain of signal transducing histidine kinase"/>
    <property type="match status" value="1"/>
</dbReference>
<dbReference type="VEuPathDB" id="FungiDB:DFL_002824"/>
<dbReference type="SUPFAM" id="SSF55781">
    <property type="entry name" value="GAF domain-like"/>
    <property type="match status" value="2"/>
</dbReference>
<feature type="region of interest" description="Disordered" evidence="8">
    <location>
        <begin position="361"/>
        <end position="395"/>
    </location>
</feature>
<dbReference type="CDD" id="cd17546">
    <property type="entry name" value="REC_hyHK_CKI1_RcsC-like"/>
    <property type="match status" value="1"/>
</dbReference>
<dbReference type="InterPro" id="IPR043150">
    <property type="entry name" value="Phytochrome_PHY_sf"/>
</dbReference>
<keyword evidence="1 7" id="KW-0597">Phosphoprotein</keyword>
<dbReference type="Gene3D" id="3.40.50.2300">
    <property type="match status" value="1"/>
</dbReference>
<keyword evidence="3" id="KW-0547">Nucleotide-binding</keyword>
<dbReference type="Proteomes" id="UP000283090">
    <property type="component" value="Unassembled WGS sequence"/>
</dbReference>
<comment type="caution">
    <text evidence="11">The sequence shown here is derived from an EMBL/GenBank/DDBJ whole genome shotgun (WGS) entry which is preliminary data.</text>
</comment>
<name>A0A437ACQ7_ARTFL</name>